<organism evidence="7 8">
    <name type="scientific">Paenibacillus albus</name>
    <dbReference type="NCBI Taxonomy" id="2495582"/>
    <lineage>
        <taxon>Bacteria</taxon>
        <taxon>Bacillati</taxon>
        <taxon>Bacillota</taxon>
        <taxon>Bacilli</taxon>
        <taxon>Bacillales</taxon>
        <taxon>Paenibacillaceae</taxon>
        <taxon>Paenibacillus</taxon>
    </lineage>
</organism>
<dbReference type="Pfam" id="PF17853">
    <property type="entry name" value="GGDEF_2"/>
    <property type="match status" value="1"/>
</dbReference>
<evidence type="ECO:0000313" key="7">
    <source>
        <dbReference type="EMBL" id="AZN39067.1"/>
    </source>
</evidence>
<dbReference type="Pfam" id="PF12833">
    <property type="entry name" value="HTH_18"/>
    <property type="match status" value="1"/>
</dbReference>
<dbReference type="InterPro" id="IPR041522">
    <property type="entry name" value="CdaR_GGDEF"/>
</dbReference>
<dbReference type="InterPro" id="IPR018060">
    <property type="entry name" value="HTH_AraC"/>
</dbReference>
<evidence type="ECO:0000256" key="2">
    <source>
        <dbReference type="ARBA" id="ARBA00023125"/>
    </source>
</evidence>
<protein>
    <submittedName>
        <fullName evidence="7">Response regulator</fullName>
    </submittedName>
</protein>
<dbReference type="InterPro" id="IPR011006">
    <property type="entry name" value="CheY-like_superfamily"/>
</dbReference>
<evidence type="ECO:0000313" key="8">
    <source>
        <dbReference type="Proteomes" id="UP000272528"/>
    </source>
</evidence>
<dbReference type="PANTHER" id="PTHR43280">
    <property type="entry name" value="ARAC-FAMILY TRANSCRIPTIONAL REGULATOR"/>
    <property type="match status" value="1"/>
</dbReference>
<proteinExistence type="predicted"/>
<dbReference type="PROSITE" id="PS50110">
    <property type="entry name" value="RESPONSE_REGULATORY"/>
    <property type="match status" value="1"/>
</dbReference>
<dbReference type="InterPro" id="IPR001789">
    <property type="entry name" value="Sig_transdc_resp-reg_receiver"/>
</dbReference>
<dbReference type="GO" id="GO:0000160">
    <property type="term" value="P:phosphorelay signal transduction system"/>
    <property type="evidence" value="ECO:0007669"/>
    <property type="project" value="InterPro"/>
</dbReference>
<dbReference type="SMART" id="SM00342">
    <property type="entry name" value="HTH_ARAC"/>
    <property type="match status" value="1"/>
</dbReference>
<dbReference type="PROSITE" id="PS01124">
    <property type="entry name" value="HTH_ARAC_FAMILY_2"/>
    <property type="match status" value="1"/>
</dbReference>
<evidence type="ECO:0000259" key="5">
    <source>
        <dbReference type="PROSITE" id="PS01124"/>
    </source>
</evidence>
<keyword evidence="1" id="KW-0805">Transcription regulation</keyword>
<dbReference type="GO" id="GO:0003700">
    <property type="term" value="F:DNA-binding transcription factor activity"/>
    <property type="evidence" value="ECO:0007669"/>
    <property type="project" value="InterPro"/>
</dbReference>
<keyword evidence="2" id="KW-0238">DNA-binding</keyword>
<keyword evidence="8" id="KW-1185">Reference proteome</keyword>
<dbReference type="InterPro" id="IPR020449">
    <property type="entry name" value="Tscrpt_reg_AraC-type_HTH"/>
</dbReference>
<keyword evidence="3" id="KW-0804">Transcription</keyword>
<reference evidence="8" key="1">
    <citation type="submission" date="2018-12" db="EMBL/GenBank/DDBJ databases">
        <title>Genome sequence of Peanibacillus sp.</title>
        <authorList>
            <person name="Subramani G."/>
            <person name="Srinivasan S."/>
            <person name="Kim M.K."/>
        </authorList>
    </citation>
    <scope>NUCLEOTIDE SEQUENCE [LARGE SCALE GENOMIC DNA]</scope>
    <source>
        <strain evidence="8">18JY67-1</strain>
    </source>
</reference>
<evidence type="ECO:0000256" key="1">
    <source>
        <dbReference type="ARBA" id="ARBA00023015"/>
    </source>
</evidence>
<dbReference type="Pfam" id="PF00072">
    <property type="entry name" value="Response_reg"/>
    <property type="match status" value="1"/>
</dbReference>
<name>A0A3Q8X338_9BACL</name>
<evidence type="ECO:0000259" key="6">
    <source>
        <dbReference type="PROSITE" id="PS50110"/>
    </source>
</evidence>
<accession>A0A3Q8X338</accession>
<dbReference type="InterPro" id="IPR009057">
    <property type="entry name" value="Homeodomain-like_sf"/>
</dbReference>
<dbReference type="PRINTS" id="PR00032">
    <property type="entry name" value="HTHARAC"/>
</dbReference>
<dbReference type="EMBL" id="CP034437">
    <property type="protein sequence ID" value="AZN39067.1"/>
    <property type="molecule type" value="Genomic_DNA"/>
</dbReference>
<feature type="domain" description="HTH araC/xylS-type" evidence="5">
    <location>
        <begin position="443"/>
        <end position="542"/>
    </location>
</feature>
<dbReference type="Gene3D" id="3.40.50.2300">
    <property type="match status" value="1"/>
</dbReference>
<dbReference type="CDD" id="cd17536">
    <property type="entry name" value="REC_YesN-like"/>
    <property type="match status" value="1"/>
</dbReference>
<sequence length="545" mass="60237">MPEGVVCCLLNLLIVDDEKRTRDGLKMCLPWSEFGIGEIREADDGHTALEVALAFKPDIILSDIRMPTMTGIELARRVQAELPRCKFVFISGYADKEYLKAAIQLKAVSFIEKPISVAELKGCIGSVTDACRQEAEQHQRLADSAAKLESSIGMLQRDYAVQLAQGSPDADYMGLLLAESSFRLPSDGNYVSVLFHLHSALGPDSPPEHAAALRASLDAALANEFGRQRITTYVAGTIDGTRLVAHLQLTPSLSLNDLRASADRIEADFAGRCGKSSGHQLFAGIGLPVRGTAQLHRSYQTALTAVRQVFFLGSSRTAIFEEQPAGGAALPSDRLMREFGPLVHSCDHAVFPFIAALARDIRGHAVVSVDDVKMLFYKLLLLLYDEAHNKFLGRYMEDRKEEYLWHRVADSGTLQELLTFLESEVRAYLVAVASVGVQSRVVHETIRYIERHYQSGGFTISDIASYLQLTPAYLSQIFKKDTGQTINDYMNAYKVERAKELLAGRGVKLVEVAALSGYNDAKYFTKTFKRITGITPSEYRENALK</sequence>
<feature type="modified residue" description="4-aspartylphosphate" evidence="4">
    <location>
        <position position="63"/>
    </location>
</feature>
<dbReference type="PROSITE" id="PS00041">
    <property type="entry name" value="HTH_ARAC_FAMILY_1"/>
    <property type="match status" value="1"/>
</dbReference>
<dbReference type="PANTHER" id="PTHR43280:SF2">
    <property type="entry name" value="HTH-TYPE TRANSCRIPTIONAL REGULATOR EXSA"/>
    <property type="match status" value="1"/>
</dbReference>
<evidence type="ECO:0000256" key="3">
    <source>
        <dbReference type="ARBA" id="ARBA00023163"/>
    </source>
</evidence>
<gene>
    <name evidence="7" type="ORF">EJC50_04825</name>
</gene>
<evidence type="ECO:0000256" key="4">
    <source>
        <dbReference type="PROSITE-ProRule" id="PRU00169"/>
    </source>
</evidence>
<dbReference type="Gene3D" id="1.10.10.60">
    <property type="entry name" value="Homeodomain-like"/>
    <property type="match status" value="2"/>
</dbReference>
<feature type="domain" description="Response regulatory" evidence="6">
    <location>
        <begin position="11"/>
        <end position="128"/>
    </location>
</feature>
<dbReference type="Proteomes" id="UP000272528">
    <property type="component" value="Chromosome"/>
</dbReference>
<dbReference type="OrthoDB" id="9794370at2"/>
<dbReference type="KEGG" id="palb:EJC50_04825"/>
<dbReference type="AlphaFoldDB" id="A0A3Q8X338"/>
<dbReference type="InterPro" id="IPR018062">
    <property type="entry name" value="HTH_AraC-typ_CS"/>
</dbReference>
<dbReference type="GO" id="GO:0043565">
    <property type="term" value="F:sequence-specific DNA binding"/>
    <property type="evidence" value="ECO:0007669"/>
    <property type="project" value="InterPro"/>
</dbReference>
<keyword evidence="4" id="KW-0597">Phosphoprotein</keyword>
<dbReference type="SUPFAM" id="SSF46689">
    <property type="entry name" value="Homeodomain-like"/>
    <property type="match status" value="2"/>
</dbReference>
<dbReference type="SMART" id="SM00448">
    <property type="entry name" value="REC"/>
    <property type="match status" value="1"/>
</dbReference>
<dbReference type="SUPFAM" id="SSF52172">
    <property type="entry name" value="CheY-like"/>
    <property type="match status" value="1"/>
</dbReference>